<name>A0ACB5TUG1_CANBO</name>
<gene>
    <name evidence="1" type="ORF">Cboi01_000399300</name>
</gene>
<protein>
    <submittedName>
        <fullName evidence="1">Unnamed protein product</fullName>
    </submittedName>
</protein>
<comment type="caution">
    <text evidence="1">The sequence shown here is derived from an EMBL/GenBank/DDBJ whole genome shotgun (WGS) entry which is preliminary data.</text>
</comment>
<accession>A0ACB5TUG1</accession>
<dbReference type="EMBL" id="BSXV01002402">
    <property type="protein sequence ID" value="GME95645.1"/>
    <property type="molecule type" value="Genomic_DNA"/>
</dbReference>
<reference evidence="1" key="1">
    <citation type="submission" date="2023-04" db="EMBL/GenBank/DDBJ databases">
        <title>Candida boidinii NBRC 1967.</title>
        <authorList>
            <person name="Ichikawa N."/>
            <person name="Sato H."/>
            <person name="Tonouchi N."/>
        </authorList>
    </citation>
    <scope>NUCLEOTIDE SEQUENCE</scope>
    <source>
        <strain evidence="1">NBRC 1967</strain>
    </source>
</reference>
<dbReference type="Proteomes" id="UP001165101">
    <property type="component" value="Unassembled WGS sequence"/>
</dbReference>
<sequence length="405" mass="45267">MENQRLKSEPPSTESKINEEIYLIEKVDAAKTEETKIEETKTEETKIEETKIEETKIEEATIEETNFEPVELAEIEKPEIGEIKGDNNTQAITLPVSEISSENGKVDSDGDVDMKESTPTPTENGHADKDNNTAFPDDNNTDQDADMKDTIQVKIEKMDDELSKIDGSKSDLVKQNENLSEEKDGFQEVNGDAKTAVSSSVDVEMVDINEISKDSQNKEEVTQENESQDIKTKTVTEKQENAAIKSEESELKSDLSPTKRVTFADDTKTPESDVKEVPVISEENKTVTDANVTAEEKLENTTDIKDEDKTAITTDPITEDGVKEEEIIDEGPVYEGPPQFVAVNYISFEEFPNELNQDQVKEYLFSKDALLPGARRSVHVERLFTIKHDDSTSTDAKLQNSKSGR</sequence>
<organism evidence="1 2">
    <name type="scientific">Candida boidinii</name>
    <name type="common">Yeast</name>
    <dbReference type="NCBI Taxonomy" id="5477"/>
    <lineage>
        <taxon>Eukaryota</taxon>
        <taxon>Fungi</taxon>
        <taxon>Dikarya</taxon>
        <taxon>Ascomycota</taxon>
        <taxon>Saccharomycotina</taxon>
        <taxon>Pichiomycetes</taxon>
        <taxon>Pichiales</taxon>
        <taxon>Pichiaceae</taxon>
        <taxon>Ogataea</taxon>
        <taxon>Ogataea/Candida clade</taxon>
    </lineage>
</organism>
<proteinExistence type="predicted"/>
<evidence type="ECO:0000313" key="1">
    <source>
        <dbReference type="EMBL" id="GME95645.1"/>
    </source>
</evidence>
<evidence type="ECO:0000313" key="2">
    <source>
        <dbReference type="Proteomes" id="UP001165101"/>
    </source>
</evidence>
<keyword evidence="2" id="KW-1185">Reference proteome</keyword>